<comment type="caution">
    <text evidence="4">The sequence shown here is derived from an EMBL/GenBank/DDBJ whole genome shotgun (WGS) entry which is preliminary data.</text>
</comment>
<dbReference type="Proteomes" id="UP001519288">
    <property type="component" value="Unassembled WGS sequence"/>
</dbReference>
<dbReference type="EC" id="3.5.1.28" evidence="4"/>
<organism evidence="4 5">
    <name type="scientific">Paenibacillus shirakamiensis</name>
    <dbReference type="NCBI Taxonomy" id="1265935"/>
    <lineage>
        <taxon>Bacteria</taxon>
        <taxon>Bacillati</taxon>
        <taxon>Bacillota</taxon>
        <taxon>Bacilli</taxon>
        <taxon>Bacillales</taxon>
        <taxon>Paenibacillaceae</taxon>
        <taxon>Paenibacillus</taxon>
    </lineage>
</organism>
<keyword evidence="2" id="KW-0812">Transmembrane</keyword>
<evidence type="ECO:0000256" key="1">
    <source>
        <dbReference type="ARBA" id="ARBA00022801"/>
    </source>
</evidence>
<feature type="domain" description="MurNAc-LAA" evidence="3">
    <location>
        <begin position="137"/>
        <end position="240"/>
    </location>
</feature>
<evidence type="ECO:0000313" key="4">
    <source>
        <dbReference type="EMBL" id="MBP2002671.1"/>
    </source>
</evidence>
<dbReference type="Gene3D" id="3.40.630.40">
    <property type="entry name" value="Zn-dependent exopeptidases"/>
    <property type="match status" value="1"/>
</dbReference>
<dbReference type="NCBIfam" id="TIGR02883">
    <property type="entry name" value="spore_cwlD"/>
    <property type="match status" value="1"/>
</dbReference>
<name>A0ABS4JLU5_9BACL</name>
<evidence type="ECO:0000313" key="5">
    <source>
        <dbReference type="Proteomes" id="UP001519288"/>
    </source>
</evidence>
<dbReference type="Pfam" id="PF01520">
    <property type="entry name" value="Amidase_3"/>
    <property type="match status" value="1"/>
</dbReference>
<keyword evidence="5" id="KW-1185">Reference proteome</keyword>
<proteinExistence type="predicted"/>
<dbReference type="SMART" id="SM00646">
    <property type="entry name" value="Ami_3"/>
    <property type="match status" value="1"/>
</dbReference>
<dbReference type="PANTHER" id="PTHR30404">
    <property type="entry name" value="N-ACETYLMURAMOYL-L-ALANINE AMIDASE"/>
    <property type="match status" value="1"/>
</dbReference>
<keyword evidence="1 4" id="KW-0378">Hydrolase</keyword>
<dbReference type="SUPFAM" id="SSF53187">
    <property type="entry name" value="Zn-dependent exopeptidases"/>
    <property type="match status" value="1"/>
</dbReference>
<dbReference type="PANTHER" id="PTHR30404:SF0">
    <property type="entry name" value="N-ACETYLMURAMOYL-L-ALANINE AMIDASE AMIC"/>
    <property type="match status" value="1"/>
</dbReference>
<dbReference type="InterPro" id="IPR050695">
    <property type="entry name" value="N-acetylmuramoyl_amidase_3"/>
</dbReference>
<evidence type="ECO:0000259" key="3">
    <source>
        <dbReference type="SMART" id="SM00646"/>
    </source>
</evidence>
<protein>
    <submittedName>
        <fullName evidence="4">N-acetylmuramoyl-L-alanine amidase</fullName>
        <ecNumber evidence="4">3.5.1.28</ecNumber>
    </submittedName>
</protein>
<dbReference type="InterPro" id="IPR002508">
    <property type="entry name" value="MurNAc-LAA_cat"/>
</dbReference>
<accession>A0ABS4JLU5</accession>
<dbReference type="GO" id="GO:0008745">
    <property type="term" value="F:N-acetylmuramoyl-L-alanine amidase activity"/>
    <property type="evidence" value="ECO:0007669"/>
    <property type="project" value="UniProtKB-EC"/>
</dbReference>
<feature type="transmembrane region" description="Helical" evidence="2">
    <location>
        <begin position="20"/>
        <end position="38"/>
    </location>
</feature>
<keyword evidence="2" id="KW-0472">Membrane</keyword>
<dbReference type="InterPro" id="IPR014234">
    <property type="entry name" value="Spore_CwlD"/>
</dbReference>
<reference evidence="4 5" key="1">
    <citation type="submission" date="2021-03" db="EMBL/GenBank/DDBJ databases">
        <title>Genomic Encyclopedia of Type Strains, Phase IV (KMG-IV): sequencing the most valuable type-strain genomes for metagenomic binning, comparative biology and taxonomic classification.</title>
        <authorList>
            <person name="Goeker M."/>
        </authorList>
    </citation>
    <scope>NUCLEOTIDE SEQUENCE [LARGE SCALE GENOMIC DNA]</scope>
    <source>
        <strain evidence="4 5">DSM 26806</strain>
    </source>
</reference>
<sequence>MSNSSDKVTVWIHMSQIKKAFIGLALLAVIIGVALYEVPTEKAWNYWALPLAGQVIALDAGHGGVDGGAVSPQGLIEKDINLSVTLYLRDYLQQAGAVVVITREDDRDLASPDTKSYKERKTEDLKSRLRFVEEKSAKMFVSIHMNSFPSDRWSGAQTFYPGHQPESAHLADLVQQELKRNLENTDRVAKKAENVFLMDSIKIPSVLVEVGFLSHPEESKLLGDQEYQRKVAASIYNGILRYSSGERTSPSAGSIR</sequence>
<dbReference type="EMBL" id="JAGGLD010000010">
    <property type="protein sequence ID" value="MBP2002671.1"/>
    <property type="molecule type" value="Genomic_DNA"/>
</dbReference>
<gene>
    <name evidence="4" type="ORF">J2Z69_003778</name>
</gene>
<dbReference type="CDD" id="cd02696">
    <property type="entry name" value="MurNAc-LAA"/>
    <property type="match status" value="1"/>
</dbReference>
<keyword evidence="2" id="KW-1133">Transmembrane helix</keyword>
<evidence type="ECO:0000256" key="2">
    <source>
        <dbReference type="SAM" id="Phobius"/>
    </source>
</evidence>